<name>Q3ADU6_CARHZ</name>
<reference evidence="1 2" key="1">
    <citation type="journal article" date="2005" name="PLoS Genet.">
        <title>Life in hot carbon monoxide: the complete genome sequence of Carboxydothermus hydrogenoformans Z-2901.</title>
        <authorList>
            <person name="Wu M."/>
            <person name="Ren Q."/>
            <person name="Durkin A.S."/>
            <person name="Daugherty S.C."/>
            <person name="Brinkac L.M."/>
            <person name="Dodson R.J."/>
            <person name="Madupu R."/>
            <person name="Sullivan S.A."/>
            <person name="Kolonay J.F."/>
            <person name="Haft D.H."/>
            <person name="Nelson W.C."/>
            <person name="Tallon L.J."/>
            <person name="Jones K.M."/>
            <person name="Ulrich L.E."/>
            <person name="Gonzalez J.M."/>
            <person name="Zhulin I.B."/>
            <person name="Robb F.T."/>
            <person name="Eisen J.A."/>
        </authorList>
    </citation>
    <scope>NUCLEOTIDE SEQUENCE [LARGE SCALE GENOMIC DNA]</scope>
    <source>
        <strain evidence="2">ATCC BAA-161 / DSM 6008 / Z-2901</strain>
    </source>
</reference>
<organism evidence="1 2">
    <name type="scientific">Carboxydothermus hydrogenoformans (strain ATCC BAA-161 / DSM 6008 / Z-2901)</name>
    <dbReference type="NCBI Taxonomy" id="246194"/>
    <lineage>
        <taxon>Bacteria</taxon>
        <taxon>Bacillati</taxon>
        <taxon>Bacillota</taxon>
        <taxon>Clostridia</taxon>
        <taxon>Thermoanaerobacterales</taxon>
        <taxon>Thermoanaerobacteraceae</taxon>
        <taxon>Carboxydothermus</taxon>
    </lineage>
</organism>
<dbReference type="Proteomes" id="UP000002706">
    <property type="component" value="Chromosome"/>
</dbReference>
<dbReference type="KEGG" id="chy:CHY_0836"/>
<keyword evidence="2" id="KW-1185">Reference proteome</keyword>
<dbReference type="EMBL" id="CP000141">
    <property type="protein sequence ID" value="ABB14258.1"/>
    <property type="molecule type" value="Genomic_DNA"/>
</dbReference>
<accession>Q3ADU6</accession>
<dbReference type="AlphaFoldDB" id="Q3ADU6"/>
<dbReference type="RefSeq" id="WP_011343764.1">
    <property type="nucleotide sequence ID" value="NC_007503.1"/>
</dbReference>
<dbReference type="eggNOG" id="ENOG5033HEY">
    <property type="taxonomic scope" value="Bacteria"/>
</dbReference>
<dbReference type="OrthoDB" id="7867195at2"/>
<dbReference type="HOGENOM" id="CLU_908150_0_0_9"/>
<proteinExistence type="predicted"/>
<gene>
    <name evidence="1" type="ordered locus">CHY_0836</name>
</gene>
<dbReference type="InParanoid" id="Q3ADU6"/>
<evidence type="ECO:0000313" key="2">
    <source>
        <dbReference type="Proteomes" id="UP000002706"/>
    </source>
</evidence>
<evidence type="ECO:0000313" key="1">
    <source>
        <dbReference type="EMBL" id="ABB14258.1"/>
    </source>
</evidence>
<protein>
    <submittedName>
        <fullName evidence="1">Uncharacterized protein</fullName>
    </submittedName>
</protein>
<sequence length="309" mass="35883">MNWANWDIAGFTDENSRLQAYLEGYSAIWVPPDVKLGKWPDSSDKLVECVMYPIPPEWQKNLPLRADPFVLSADEGENILESIGWTKKEETEGVLNDFVKLAEGTDEDILSFAKKWGPLWLCVKHRDCIWTPNRIQLKWEGGTDSCLWFPAEPLYFYRHYARLVKAILDIASYLLEGKPAPPSLWKMAGWCEEESKFDVTIQRFFLASSVNGWLSGSDVTLWLKWDKEQRPRMNIDTGWGCFQKMWVELAQCLAGVRQLCVCDKCNQLYVRYDRKPQKGRKNYCPTCRSKNAKQKVYAEKKRLLKNSST</sequence>